<dbReference type="AlphaFoldDB" id="A0A9W8B3P7"/>
<gene>
    <name evidence="2" type="ORF">H4R34_004685</name>
</gene>
<feature type="region of interest" description="Disordered" evidence="1">
    <location>
        <begin position="205"/>
        <end position="231"/>
    </location>
</feature>
<protein>
    <submittedName>
        <fullName evidence="2">Uncharacterized protein</fullName>
    </submittedName>
</protein>
<dbReference type="PANTHER" id="PTHR15633">
    <property type="entry name" value="NUCLEOLAR PROTEIN 11"/>
    <property type="match status" value="1"/>
</dbReference>
<name>A0A9W8B3P7_9FUNG</name>
<dbReference type="GO" id="GO:0005730">
    <property type="term" value="C:nucleolus"/>
    <property type="evidence" value="ECO:0007669"/>
    <property type="project" value="TreeGrafter"/>
</dbReference>
<sequence length="1056" mass="114716">MVAKGSLEAPVPLVQLSTTTALFKLVEKAGRKATKPSSKAVAATSDHLLRAPVPVTASPVTLVELRGRSHAKTRLDDTDGSTSSLHHDERRAWARRQMVNEHGDWLLLTIQEQGLQLHKASHFKTVQSWSTPQGTQFAAGSKYVVRYFDRAGSQSSSRKGLISNAHDGKQGDWELHRWVYAVIKRSPRLKKNRENQTVWIWADDTPLSETPPATPSASVSDSGDHDRPVKTSRPLASVATVTVPSPDVPAFDNCLIRTMAHPIFMLDTTSSLQGQMVVVYQNGQVELQSELLDTALATHQVPEAPASRTTIWATVLDTDAESYQLSRLSLPNAAHTVVLMLTQTHQQRAQGDATFEYLAVTTAPYSVQLIGTCPISLGVDAPSAAGVASESITATPAPLGVAFCASSGRLSVLSALGVWYLYYVVFSPSGGVVVSPVSQFPMNHLGPWMRDHYGALKPSAKPALWSQATLAESQQLIALPGGYVAVLGELPPTATTHGPKIAVDETKPLGDAPEAVLPPGTTDAKVSVVRQYSLSLWDTTYNVIHAEQTVTMPQPPTTDALFQSAQAPVIHAQVLPNQQIALVVSFPSAHVTSRQSKSSPSSAQQQQLQKVGMMVPNPLQSNEVLDGGRVAWASQVLLCPFYAPKPTLLMSLCQKQASARYYCPGDPHHLLETPVATTTDTTEAPKNATIDATDGQDLLRSGHEAIQADHRLPAVTAPVPGINKLSQELANSEARDARLLRAVFDVEATKDAPSFTHTVLQHVAPAGWAKLVEQGIALVNPTPDQLLAQAMAFEKQPEQAPCIAYVEKSGPIWLREISYALKLPALTSTIHLALQNATWAQRREVALDLKEPWGGPLALGEDPWHVSPFRVSPYYLQVPISTFAIAAIASRCFGQALQPNFEAPMARCAQGHAFNPLPLNAIPAAAENQAEVLFKYESNPMRTRQRTSLGQLARQSALPDTVINTVAIASDRCDVDFWPRHVVDFLLRTSNLSSSMVNNRLVPYLLMRREWGMVHLAMFHAKDIPEAHIILALQHRIRHVAAQLHAAANLKTSYTK</sequence>
<keyword evidence="3" id="KW-1185">Reference proteome</keyword>
<proteinExistence type="predicted"/>
<evidence type="ECO:0000256" key="1">
    <source>
        <dbReference type="SAM" id="MobiDB-lite"/>
    </source>
</evidence>
<dbReference type="EMBL" id="JANBQB010000642">
    <property type="protein sequence ID" value="KAJ1974528.1"/>
    <property type="molecule type" value="Genomic_DNA"/>
</dbReference>
<evidence type="ECO:0000313" key="3">
    <source>
        <dbReference type="Proteomes" id="UP001151582"/>
    </source>
</evidence>
<organism evidence="2 3">
    <name type="scientific">Dimargaris verticillata</name>
    <dbReference type="NCBI Taxonomy" id="2761393"/>
    <lineage>
        <taxon>Eukaryota</taxon>
        <taxon>Fungi</taxon>
        <taxon>Fungi incertae sedis</taxon>
        <taxon>Zoopagomycota</taxon>
        <taxon>Kickxellomycotina</taxon>
        <taxon>Dimargaritomycetes</taxon>
        <taxon>Dimargaritales</taxon>
        <taxon>Dimargaritaceae</taxon>
        <taxon>Dimargaris</taxon>
    </lineage>
</organism>
<reference evidence="2" key="1">
    <citation type="submission" date="2022-07" db="EMBL/GenBank/DDBJ databases">
        <title>Phylogenomic reconstructions and comparative analyses of Kickxellomycotina fungi.</title>
        <authorList>
            <person name="Reynolds N.K."/>
            <person name="Stajich J.E."/>
            <person name="Barry K."/>
            <person name="Grigoriev I.V."/>
            <person name="Crous P."/>
            <person name="Smith M.E."/>
        </authorList>
    </citation>
    <scope>NUCLEOTIDE SEQUENCE</scope>
    <source>
        <strain evidence="2">RSA 567</strain>
    </source>
</reference>
<accession>A0A9W8B3P7</accession>
<dbReference type="OrthoDB" id="4349954at2759"/>
<dbReference type="GO" id="GO:0003723">
    <property type="term" value="F:RNA binding"/>
    <property type="evidence" value="ECO:0007669"/>
    <property type="project" value="TreeGrafter"/>
</dbReference>
<evidence type="ECO:0000313" key="2">
    <source>
        <dbReference type="EMBL" id="KAJ1974528.1"/>
    </source>
</evidence>
<dbReference type="GO" id="GO:0030490">
    <property type="term" value="P:maturation of SSU-rRNA"/>
    <property type="evidence" value="ECO:0007669"/>
    <property type="project" value="InterPro"/>
</dbReference>
<feature type="non-terminal residue" evidence="2">
    <location>
        <position position="1056"/>
    </location>
</feature>
<dbReference type="InterPro" id="IPR042859">
    <property type="entry name" value="NOL11"/>
</dbReference>
<comment type="caution">
    <text evidence="2">The sequence shown here is derived from an EMBL/GenBank/DDBJ whole genome shotgun (WGS) entry which is preliminary data.</text>
</comment>
<dbReference type="PANTHER" id="PTHR15633:SF2">
    <property type="entry name" value="NUCLEOLAR PROTEIN 11"/>
    <property type="match status" value="1"/>
</dbReference>
<dbReference type="Proteomes" id="UP001151582">
    <property type="component" value="Unassembled WGS sequence"/>
</dbReference>